<organism evidence="7 8">
    <name type="scientific">Grimontia hollisae</name>
    <name type="common">Vibrio hollisae</name>
    <dbReference type="NCBI Taxonomy" id="673"/>
    <lineage>
        <taxon>Bacteria</taxon>
        <taxon>Pseudomonadati</taxon>
        <taxon>Pseudomonadota</taxon>
        <taxon>Gammaproteobacteria</taxon>
        <taxon>Vibrionales</taxon>
        <taxon>Vibrionaceae</taxon>
        <taxon>Grimontia</taxon>
    </lineage>
</organism>
<dbReference type="RefSeq" id="WP_005504436.1">
    <property type="nucleotide sequence ID" value="NZ_CABMOB010000001.1"/>
</dbReference>
<comment type="similarity">
    <text evidence="6">Belongs to the SEDS family. MrdB/RodA subfamily.</text>
</comment>
<dbReference type="AlphaFoldDB" id="A0A377J7T4"/>
<protein>
    <recommendedName>
        <fullName evidence="6">Peptidoglycan glycosyltransferase MrdB</fullName>
        <shortName evidence="6">PGT</shortName>
        <ecNumber evidence="6">2.4.99.28</ecNumber>
    </recommendedName>
    <alternativeName>
        <fullName evidence="6">Cell elongation protein RodA</fullName>
    </alternativeName>
    <alternativeName>
        <fullName evidence="6">Cell wall polymerase</fullName>
    </alternativeName>
    <alternativeName>
        <fullName evidence="6">Peptidoglycan polymerase</fullName>
        <shortName evidence="6">PG polymerase</shortName>
    </alternativeName>
</protein>
<evidence type="ECO:0000256" key="3">
    <source>
        <dbReference type="ARBA" id="ARBA00022960"/>
    </source>
</evidence>
<keyword evidence="3 6" id="KW-0133">Cell shape</keyword>
<keyword evidence="6" id="KW-0328">Glycosyltransferase</keyword>
<keyword evidence="6" id="KW-1003">Cell membrane</keyword>
<evidence type="ECO:0000256" key="2">
    <source>
        <dbReference type="ARBA" id="ARBA00022692"/>
    </source>
</evidence>
<feature type="transmembrane region" description="Helical" evidence="6">
    <location>
        <begin position="104"/>
        <end position="121"/>
    </location>
</feature>
<name>A0A377J7T4_GRIHO</name>
<evidence type="ECO:0000256" key="5">
    <source>
        <dbReference type="ARBA" id="ARBA00023136"/>
    </source>
</evidence>
<dbReference type="NCBIfam" id="TIGR02210">
    <property type="entry name" value="rodA_shape"/>
    <property type="match status" value="1"/>
</dbReference>
<feature type="transmembrane region" description="Helical" evidence="6">
    <location>
        <begin position="66"/>
        <end position="84"/>
    </location>
</feature>
<feature type="transmembrane region" description="Helical" evidence="6">
    <location>
        <begin position="154"/>
        <end position="171"/>
    </location>
</feature>
<comment type="subcellular location">
    <subcellularLocation>
        <location evidence="6">Cell inner membrane</location>
        <topology evidence="6">Multi-pass membrane protein</topology>
    </subcellularLocation>
    <subcellularLocation>
        <location evidence="1">Membrane</location>
        <topology evidence="1">Multi-pass membrane protein</topology>
    </subcellularLocation>
</comment>
<comment type="catalytic activity">
    <reaction evidence="6">
        <text>[GlcNAc-(1-&gt;4)-Mur2Ac(oyl-L-Ala-gamma-D-Glu-L-Lys-D-Ala-D-Ala)](n)-di-trans,octa-cis-undecaprenyl diphosphate + beta-D-GlcNAc-(1-&gt;4)-Mur2Ac(oyl-L-Ala-gamma-D-Glu-L-Lys-D-Ala-D-Ala)-di-trans,octa-cis-undecaprenyl diphosphate = [GlcNAc-(1-&gt;4)-Mur2Ac(oyl-L-Ala-gamma-D-Glu-L-Lys-D-Ala-D-Ala)](n+1)-di-trans,octa-cis-undecaprenyl diphosphate + di-trans,octa-cis-undecaprenyl diphosphate + H(+)</text>
        <dbReference type="Rhea" id="RHEA:23708"/>
        <dbReference type="Rhea" id="RHEA-COMP:9602"/>
        <dbReference type="Rhea" id="RHEA-COMP:9603"/>
        <dbReference type="ChEBI" id="CHEBI:15378"/>
        <dbReference type="ChEBI" id="CHEBI:58405"/>
        <dbReference type="ChEBI" id="CHEBI:60033"/>
        <dbReference type="ChEBI" id="CHEBI:78435"/>
        <dbReference type="EC" id="2.4.99.28"/>
    </reaction>
</comment>
<feature type="transmembrane region" description="Helical" evidence="6">
    <location>
        <begin position="12"/>
        <end position="30"/>
    </location>
</feature>
<dbReference type="GO" id="GO:0005886">
    <property type="term" value="C:plasma membrane"/>
    <property type="evidence" value="ECO:0007669"/>
    <property type="project" value="UniProtKB-SubCell"/>
</dbReference>
<feature type="transmembrane region" description="Helical" evidence="6">
    <location>
        <begin position="128"/>
        <end position="148"/>
    </location>
</feature>
<dbReference type="EMBL" id="UGHD01000003">
    <property type="protein sequence ID" value="STO98295.1"/>
    <property type="molecule type" value="Genomic_DNA"/>
</dbReference>
<evidence type="ECO:0000256" key="4">
    <source>
        <dbReference type="ARBA" id="ARBA00022989"/>
    </source>
</evidence>
<dbReference type="GO" id="GO:0015648">
    <property type="term" value="F:lipid-linked peptidoglycan transporter activity"/>
    <property type="evidence" value="ECO:0007669"/>
    <property type="project" value="TreeGrafter"/>
</dbReference>
<dbReference type="GO" id="GO:0032153">
    <property type="term" value="C:cell division site"/>
    <property type="evidence" value="ECO:0007669"/>
    <property type="project" value="TreeGrafter"/>
</dbReference>
<dbReference type="GeneID" id="58894381"/>
<comment type="pathway">
    <text evidence="6">Cell wall biogenesis; peptidoglycan biosynthesis.</text>
</comment>
<dbReference type="GO" id="GO:0051301">
    <property type="term" value="P:cell division"/>
    <property type="evidence" value="ECO:0007669"/>
    <property type="project" value="InterPro"/>
</dbReference>
<dbReference type="GO" id="GO:0071555">
    <property type="term" value="P:cell wall organization"/>
    <property type="evidence" value="ECO:0007669"/>
    <property type="project" value="UniProtKB-KW"/>
</dbReference>
<feature type="transmembrane region" description="Helical" evidence="6">
    <location>
        <begin position="42"/>
        <end position="59"/>
    </location>
</feature>
<keyword evidence="2 6" id="KW-0812">Transmembrane</keyword>
<dbReference type="PANTHER" id="PTHR30474:SF1">
    <property type="entry name" value="PEPTIDOGLYCAN GLYCOSYLTRANSFERASE MRDB"/>
    <property type="match status" value="1"/>
</dbReference>
<keyword evidence="4 6" id="KW-1133">Transmembrane helix</keyword>
<feature type="transmembrane region" description="Helical" evidence="6">
    <location>
        <begin position="330"/>
        <end position="353"/>
    </location>
</feature>
<reference evidence="7 8" key="1">
    <citation type="submission" date="2018-06" db="EMBL/GenBank/DDBJ databases">
        <authorList>
            <consortium name="Pathogen Informatics"/>
            <person name="Doyle S."/>
        </authorList>
    </citation>
    <scope>NUCLEOTIDE SEQUENCE [LARGE SCALE GENOMIC DNA]</scope>
    <source>
        <strain evidence="7 8">NCTC11645</strain>
    </source>
</reference>
<feature type="transmembrane region" description="Helical" evidence="6">
    <location>
        <begin position="264"/>
        <end position="285"/>
    </location>
</feature>
<dbReference type="KEGG" id="gho:AL542_00655"/>
<accession>A0A377J7T4</accession>
<dbReference type="GO" id="GO:0008955">
    <property type="term" value="F:peptidoglycan glycosyltransferase activity"/>
    <property type="evidence" value="ECO:0007669"/>
    <property type="project" value="UniProtKB-UniRule"/>
</dbReference>
<dbReference type="Proteomes" id="UP000254512">
    <property type="component" value="Unassembled WGS sequence"/>
</dbReference>
<dbReference type="UniPathway" id="UPA00219"/>
<proteinExistence type="inferred from homology"/>
<evidence type="ECO:0000313" key="7">
    <source>
        <dbReference type="EMBL" id="STO98295.1"/>
    </source>
</evidence>
<dbReference type="InterPro" id="IPR001182">
    <property type="entry name" value="FtsW/RodA"/>
</dbReference>
<dbReference type="STRING" id="673.AL542_00655"/>
<keyword evidence="6" id="KW-0997">Cell inner membrane</keyword>
<dbReference type="Pfam" id="PF01098">
    <property type="entry name" value="FTSW_RODA_SPOVE"/>
    <property type="match status" value="1"/>
</dbReference>
<keyword evidence="6" id="KW-0573">Peptidoglycan synthesis</keyword>
<evidence type="ECO:0000256" key="6">
    <source>
        <dbReference type="HAMAP-Rule" id="MF_02079"/>
    </source>
</evidence>
<evidence type="ECO:0000313" key="8">
    <source>
        <dbReference type="Proteomes" id="UP000254512"/>
    </source>
</evidence>
<evidence type="ECO:0000256" key="1">
    <source>
        <dbReference type="ARBA" id="ARBA00004141"/>
    </source>
</evidence>
<gene>
    <name evidence="7" type="primary">mrdB_2</name>
    <name evidence="6" type="synonym">mrdB</name>
    <name evidence="6" type="synonym">rodA</name>
    <name evidence="7" type="ORF">NCTC11645_03280</name>
</gene>
<keyword evidence="6" id="KW-0808">Transferase</keyword>
<sequence length="372" mass="40294">MNVFRPRLDYPLLMAIIALITFGSMSVWSASGYSVPILERHLARAGFALFALFFFSLIPAKKYKTYAPHLFGITIILLLGVLLAGETVNGAKRWLVLGPVRFQPSELVKVAVPMIVAWLVVRDPGRPGVAKIALCVLVTALPAGMIVIQPDLDGAIFTVMYALFVLFLAGMSWRIIGTVLAAVGAVLPVMWFFFMADYQKQRVNQFLNPESDPLGAGYQIIQSLIAIGSGGVSGKGFMHATQGQLGFIPESHTDFIFSTFAEEWGFLGSVVMILLYLFISGRILWLAVNTASPFSRLVSGALAMSFFLYAFINLGMVSGLLPVMGSPLPFISYGGTAMITQGACFGIIMALCCGKQPMVATWSARTFTQSPS</sequence>
<feature type="transmembrane region" description="Helical" evidence="6">
    <location>
        <begin position="297"/>
        <end position="324"/>
    </location>
</feature>
<comment type="function">
    <text evidence="6">Peptidoglycan polymerase that is essential for cell wall elongation.</text>
</comment>
<dbReference type="InterPro" id="IPR011923">
    <property type="entry name" value="RodA/MrdB"/>
</dbReference>
<feature type="transmembrane region" description="Helical" evidence="6">
    <location>
        <begin position="178"/>
        <end position="196"/>
    </location>
</feature>
<keyword evidence="6" id="KW-0961">Cell wall biogenesis/degradation</keyword>
<dbReference type="GO" id="GO:0008360">
    <property type="term" value="P:regulation of cell shape"/>
    <property type="evidence" value="ECO:0007669"/>
    <property type="project" value="UniProtKB-KW"/>
</dbReference>
<dbReference type="PANTHER" id="PTHR30474">
    <property type="entry name" value="CELL CYCLE PROTEIN"/>
    <property type="match status" value="1"/>
</dbReference>
<dbReference type="HAMAP" id="MF_02079">
    <property type="entry name" value="PGT_RodA"/>
    <property type="match status" value="1"/>
</dbReference>
<dbReference type="EC" id="2.4.99.28" evidence="6"/>
<keyword evidence="5 6" id="KW-0472">Membrane</keyword>
<dbReference type="GO" id="GO:0009252">
    <property type="term" value="P:peptidoglycan biosynthetic process"/>
    <property type="evidence" value="ECO:0007669"/>
    <property type="project" value="UniProtKB-UniRule"/>
</dbReference>